<keyword evidence="2" id="KW-1185">Reference proteome</keyword>
<evidence type="ECO:0000313" key="1">
    <source>
        <dbReference type="EMBL" id="AIW03658.1"/>
    </source>
</evidence>
<dbReference type="GeneID" id="24607702"/>
<accession>A0A0A0RVE9</accession>
<evidence type="ECO:0000313" key="2">
    <source>
        <dbReference type="Proteomes" id="UP000030208"/>
    </source>
</evidence>
<dbReference type="Proteomes" id="UP000030208">
    <property type="component" value="Segment"/>
</dbReference>
<reference evidence="1 2" key="1">
    <citation type="journal article" date="2015" name="Genome Announc.">
        <title>Complete Genome of Bacillus megaterium Podophage Pascal.</title>
        <authorList>
            <person name="Snowden J.D."/>
            <person name="Vega Gonzalez A.E."/>
            <person name="Maroun J.W."/>
            <person name="Hernandez A.C."/>
            <person name="Kuty Everett G.F."/>
        </authorList>
    </citation>
    <scope>NUCLEOTIDE SEQUENCE [LARGE SCALE GENOMIC DNA]</scope>
</reference>
<dbReference type="RefSeq" id="YP_009151491.1">
    <property type="nucleotide sequence ID" value="NC_027372.1"/>
</dbReference>
<dbReference type="KEGG" id="vg:24607702"/>
<organism evidence="1 2">
    <name type="scientific">Bacillus phage Pascal</name>
    <dbReference type="NCBI Taxonomy" id="1540092"/>
    <lineage>
        <taxon>Viruses</taxon>
        <taxon>Duplodnaviria</taxon>
        <taxon>Heunggongvirae</taxon>
        <taxon>Uroviricota</taxon>
        <taxon>Caudoviricetes</taxon>
        <taxon>Pagevirus</taxon>
        <taxon>Pagevirus pascal</taxon>
    </lineage>
</organism>
<sequence length="106" mass="12532">MLEGFFKGLAEHRRTNPHEKEYDYFRNTGFLHSSEHINHMYNRAATNEQKGILLEYMQNYEVDSPEYAGYHSVATKIKMDLGLIQQDPFTPIQKKWLMDQFQKGGM</sequence>
<gene>
    <name evidence="1" type="ORF">CPT_Pascal23</name>
</gene>
<protein>
    <submittedName>
        <fullName evidence="1">Uncharacterized protein</fullName>
    </submittedName>
</protein>
<dbReference type="EMBL" id="KM236247">
    <property type="protein sequence ID" value="AIW03658.1"/>
    <property type="molecule type" value="Genomic_DNA"/>
</dbReference>
<proteinExistence type="predicted"/>
<name>A0A0A0RVE9_9CAUD</name>